<proteinExistence type="predicted"/>
<feature type="chain" id="PRO_5028805658" description="DUF2282 domain-containing protein" evidence="1">
    <location>
        <begin position="26"/>
        <end position="94"/>
    </location>
</feature>
<evidence type="ECO:0008006" key="4">
    <source>
        <dbReference type="Google" id="ProtNLM"/>
    </source>
</evidence>
<organism evidence="2 3">
    <name type="scientific">Erythrobacter mangrovi</name>
    <dbReference type="NCBI Taxonomy" id="2739433"/>
    <lineage>
        <taxon>Bacteria</taxon>
        <taxon>Pseudomonadati</taxon>
        <taxon>Pseudomonadota</taxon>
        <taxon>Alphaproteobacteria</taxon>
        <taxon>Sphingomonadales</taxon>
        <taxon>Erythrobacteraceae</taxon>
        <taxon>Erythrobacter/Porphyrobacter group</taxon>
        <taxon>Erythrobacter</taxon>
    </lineage>
</organism>
<evidence type="ECO:0000256" key="1">
    <source>
        <dbReference type="SAM" id="SignalP"/>
    </source>
</evidence>
<gene>
    <name evidence="2" type="ORF">HQR01_03720</name>
</gene>
<protein>
    <recommendedName>
        <fullName evidence="4">DUF2282 domain-containing protein</fullName>
    </recommendedName>
</protein>
<evidence type="ECO:0000313" key="2">
    <source>
        <dbReference type="EMBL" id="QKG70545.1"/>
    </source>
</evidence>
<dbReference type="RefSeq" id="WP_173212682.1">
    <property type="nucleotide sequence ID" value="NZ_CP053921.1"/>
</dbReference>
<evidence type="ECO:0000313" key="3">
    <source>
        <dbReference type="Proteomes" id="UP000504693"/>
    </source>
</evidence>
<dbReference type="EMBL" id="CP053921">
    <property type="protein sequence ID" value="QKG70545.1"/>
    <property type="molecule type" value="Genomic_DNA"/>
</dbReference>
<reference evidence="2 3" key="1">
    <citation type="submission" date="2020-05" db="EMBL/GenBank/DDBJ databases">
        <title>Erythrobacter mangrovi sp. nov., isolated from rhizosphere soil of mangrove plant (Kandelia candel).</title>
        <authorList>
            <person name="Ye Y.H."/>
        </authorList>
    </citation>
    <scope>NUCLEOTIDE SEQUENCE [LARGE SCALE GENOMIC DNA]</scope>
    <source>
        <strain evidence="2 3">EB310</strain>
    </source>
</reference>
<name>A0A7D4C2U0_9SPHN</name>
<sequence length="94" mass="9278">MTTTAKPAVVAAAALFALSSMSAFAADAPAGSNGRAIDANDTVHCYGVNSCKGTGDCATAEHQCKGQNECKGHGFKALKAGDCLAKSGTIGDLG</sequence>
<feature type="signal peptide" evidence="1">
    <location>
        <begin position="1"/>
        <end position="25"/>
    </location>
</feature>
<keyword evidence="3" id="KW-1185">Reference proteome</keyword>
<keyword evidence="1" id="KW-0732">Signal</keyword>
<dbReference type="Proteomes" id="UP000504693">
    <property type="component" value="Chromosome"/>
</dbReference>
<dbReference type="AlphaFoldDB" id="A0A7D4C2U0"/>
<accession>A0A7D4C2U0</accession>
<dbReference type="KEGG" id="emv:HQR01_03720"/>